<organism evidence="6 7">
    <name type="scientific">Flavobacterium geliluteum</name>
    <dbReference type="NCBI Taxonomy" id="2816120"/>
    <lineage>
        <taxon>Bacteria</taxon>
        <taxon>Pseudomonadati</taxon>
        <taxon>Bacteroidota</taxon>
        <taxon>Flavobacteriia</taxon>
        <taxon>Flavobacteriales</taxon>
        <taxon>Flavobacteriaceae</taxon>
        <taxon>Flavobacterium</taxon>
    </lineage>
</organism>
<dbReference type="AlphaFoldDB" id="A0A940X567"/>
<comment type="caution">
    <text evidence="6">The sequence shown here is derived from an EMBL/GenBank/DDBJ whole genome shotgun (WGS) entry which is preliminary data.</text>
</comment>
<evidence type="ECO:0000256" key="2">
    <source>
        <dbReference type="ARBA" id="ARBA00022578"/>
    </source>
</evidence>
<dbReference type="Gene3D" id="3.90.350.10">
    <property type="entry name" value="Transposase Inhibitor Protein From Tn5, Chain A, domain 1"/>
    <property type="match status" value="1"/>
</dbReference>
<evidence type="ECO:0000256" key="1">
    <source>
        <dbReference type="ARBA" id="ARBA00010075"/>
    </source>
</evidence>
<proteinExistence type="inferred from homology"/>
<dbReference type="InterPro" id="IPR047952">
    <property type="entry name" value="Transpos_IS4"/>
</dbReference>
<dbReference type="InterPro" id="IPR002559">
    <property type="entry name" value="Transposase_11"/>
</dbReference>
<keyword evidence="2" id="KW-0815">Transposition</keyword>
<dbReference type="PANTHER" id="PTHR33258:SF1">
    <property type="entry name" value="TRANSPOSASE INSL FOR INSERTION SEQUENCE ELEMENT IS186A-RELATED"/>
    <property type="match status" value="1"/>
</dbReference>
<dbReference type="GO" id="GO:0004803">
    <property type="term" value="F:transposase activity"/>
    <property type="evidence" value="ECO:0007669"/>
    <property type="project" value="InterPro"/>
</dbReference>
<evidence type="ECO:0000256" key="3">
    <source>
        <dbReference type="ARBA" id="ARBA00023125"/>
    </source>
</evidence>
<feature type="domain" description="Transposase IS4-like" evidence="5">
    <location>
        <begin position="110"/>
        <end position="311"/>
    </location>
</feature>
<dbReference type="PANTHER" id="PTHR33258">
    <property type="entry name" value="TRANSPOSASE INSL FOR INSERTION SEQUENCE ELEMENT IS186A-RELATED"/>
    <property type="match status" value="1"/>
</dbReference>
<reference evidence="6 7" key="1">
    <citation type="submission" date="2021-03" db="EMBL/GenBank/DDBJ databases">
        <title>Flavobacterium Flabelliformis Sp. Nov. And Flavobacterium Geliluteum Sp. Nov., Two Novel Multidrug Resistant Psychrophilic Species Isolated From Antarctica.</title>
        <authorList>
            <person name="Kralova S."/>
            <person name="Busse H.J."/>
            <person name="Bezdicek M."/>
            <person name="Nykrynova M."/>
            <person name="Kroupova E."/>
            <person name="Krsek D."/>
            <person name="Sedlacek I."/>
        </authorList>
    </citation>
    <scope>NUCLEOTIDE SEQUENCE [LARGE SCALE GENOMIC DNA]</scope>
    <source>
        <strain evidence="6 7">P7388</strain>
    </source>
</reference>
<sequence>MQVSEVLNYIPKEELERLSIEYKVDYQVKKLDGQTMFQLLLFSMLNVRQNSLRVMEEFYHSLAFKSIANNSFEGVKYNSIRDRLVSINADYFEAIFNSCLNQYKTKYLKKKHNVISFDSTLIAISSKLLKEGMQINQKGEKKFVKFSIAFSNVPIHSKIFTEQAFVSEDFALKDLINECSFNSDNILVFDRGIQARSTFDEFNKQKFVFVTRLNNYTRFEIINEFKIAENETERLILEQDLQVVLFDKRSKRTETFLRLIIAKEKESSEVFCFLSNSKTLSTKEIADIYKQRWEIEVFFKFIKQNLNFSHLPPSGARLQREPTYWKTQNKAFATRLI</sequence>
<gene>
    <name evidence="6" type="ORF">J3495_05745</name>
</gene>
<evidence type="ECO:0000256" key="4">
    <source>
        <dbReference type="ARBA" id="ARBA00023172"/>
    </source>
</evidence>
<accession>A0A940X567</accession>
<evidence type="ECO:0000313" key="7">
    <source>
        <dbReference type="Proteomes" id="UP000675047"/>
    </source>
</evidence>
<comment type="similarity">
    <text evidence="1">Belongs to the transposase 11 family.</text>
</comment>
<evidence type="ECO:0000259" key="5">
    <source>
        <dbReference type="Pfam" id="PF01609"/>
    </source>
</evidence>
<evidence type="ECO:0000313" key="6">
    <source>
        <dbReference type="EMBL" id="MBP4137583.1"/>
    </source>
</evidence>
<dbReference type="GO" id="GO:0006313">
    <property type="term" value="P:DNA transposition"/>
    <property type="evidence" value="ECO:0007669"/>
    <property type="project" value="InterPro"/>
</dbReference>
<dbReference type="GO" id="GO:0003677">
    <property type="term" value="F:DNA binding"/>
    <property type="evidence" value="ECO:0007669"/>
    <property type="project" value="UniProtKB-KW"/>
</dbReference>
<dbReference type="SUPFAM" id="SSF53098">
    <property type="entry name" value="Ribonuclease H-like"/>
    <property type="match status" value="1"/>
</dbReference>
<keyword evidence="3" id="KW-0238">DNA-binding</keyword>
<dbReference type="NCBIfam" id="NF033592">
    <property type="entry name" value="transpos_IS4_1"/>
    <property type="match status" value="1"/>
</dbReference>
<keyword evidence="7" id="KW-1185">Reference proteome</keyword>
<keyword evidence="4" id="KW-0233">DNA recombination</keyword>
<dbReference type="InterPro" id="IPR012337">
    <property type="entry name" value="RNaseH-like_sf"/>
</dbReference>
<dbReference type="EMBL" id="JAGFBV010000007">
    <property type="protein sequence ID" value="MBP4137583.1"/>
    <property type="molecule type" value="Genomic_DNA"/>
</dbReference>
<name>A0A940X567_9FLAO</name>
<dbReference type="RefSeq" id="WP_210665620.1">
    <property type="nucleotide sequence ID" value="NZ_JAGFBV010000007.1"/>
</dbReference>
<protein>
    <submittedName>
        <fullName evidence="6">IS4 family transposase</fullName>
    </submittedName>
</protein>
<dbReference type="Proteomes" id="UP000675047">
    <property type="component" value="Unassembled WGS sequence"/>
</dbReference>
<dbReference type="Pfam" id="PF01609">
    <property type="entry name" value="DDE_Tnp_1"/>
    <property type="match status" value="1"/>
</dbReference>